<reference evidence="12 13" key="1">
    <citation type="journal article" date="2021" name="Sci. Rep.">
        <title>The distribution of antibiotic resistance genes in chicken gut microbiota commensals.</title>
        <authorList>
            <person name="Juricova H."/>
            <person name="Matiasovicova J."/>
            <person name="Kubasova T."/>
            <person name="Cejkova D."/>
            <person name="Rychlik I."/>
        </authorList>
    </citation>
    <scope>NUCLEOTIDE SEQUENCE [LARGE SCALE GENOMIC DNA]</scope>
    <source>
        <strain evidence="12 13">An562</strain>
    </source>
</reference>
<protein>
    <submittedName>
        <fullName evidence="12">Sulfatase-like hydrolase/transferase</fullName>
    </submittedName>
</protein>
<evidence type="ECO:0000259" key="9">
    <source>
        <dbReference type="Pfam" id="PF00884"/>
    </source>
</evidence>
<feature type="transmembrane region" description="Helical" evidence="8">
    <location>
        <begin position="275"/>
        <end position="300"/>
    </location>
</feature>
<feature type="transmembrane region" description="Helical" evidence="8">
    <location>
        <begin position="12"/>
        <end position="32"/>
    </location>
</feature>
<feature type="transmembrane region" description="Helical" evidence="8">
    <location>
        <begin position="349"/>
        <end position="372"/>
    </location>
</feature>
<name>A0ABS2GTD5_9BURK</name>
<gene>
    <name evidence="12" type="ORF">H5985_05535</name>
</gene>
<evidence type="ECO:0000256" key="6">
    <source>
        <dbReference type="ARBA" id="ARBA00022989"/>
    </source>
</evidence>
<dbReference type="InterPro" id="IPR012549">
    <property type="entry name" value="EptA-like_N"/>
</dbReference>
<dbReference type="Pfam" id="PF08019">
    <property type="entry name" value="EptA_B_N"/>
    <property type="match status" value="1"/>
</dbReference>
<feature type="transmembrane region" description="Helical" evidence="8">
    <location>
        <begin position="52"/>
        <end position="75"/>
    </location>
</feature>
<dbReference type="Gene3D" id="3.40.720.10">
    <property type="entry name" value="Alkaline Phosphatase, subunit A"/>
    <property type="match status" value="1"/>
</dbReference>
<dbReference type="CDD" id="cd03396">
    <property type="entry name" value="PAP2_like_6"/>
    <property type="match status" value="1"/>
</dbReference>
<keyword evidence="2" id="KW-1003">Cell membrane</keyword>
<dbReference type="InterPro" id="IPR036938">
    <property type="entry name" value="PAP2/HPO_sf"/>
</dbReference>
<dbReference type="PANTHER" id="PTHR30443:SF0">
    <property type="entry name" value="PHOSPHOETHANOLAMINE TRANSFERASE EPTA"/>
    <property type="match status" value="1"/>
</dbReference>
<keyword evidence="6 8" id="KW-1133">Transmembrane helix</keyword>
<evidence type="ECO:0000256" key="2">
    <source>
        <dbReference type="ARBA" id="ARBA00022475"/>
    </source>
</evidence>
<evidence type="ECO:0000256" key="4">
    <source>
        <dbReference type="ARBA" id="ARBA00022679"/>
    </source>
</evidence>
<proteinExistence type="predicted"/>
<evidence type="ECO:0000256" key="1">
    <source>
        <dbReference type="ARBA" id="ARBA00004429"/>
    </source>
</evidence>
<evidence type="ECO:0000256" key="7">
    <source>
        <dbReference type="ARBA" id="ARBA00023136"/>
    </source>
</evidence>
<dbReference type="SUPFAM" id="SSF53649">
    <property type="entry name" value="Alkaline phosphatase-like"/>
    <property type="match status" value="1"/>
</dbReference>
<feature type="domain" description="Phosphoethanolamine transferase N-terminal" evidence="11">
    <location>
        <begin position="293"/>
        <end position="437"/>
    </location>
</feature>
<dbReference type="EMBL" id="JACJKX010000008">
    <property type="protein sequence ID" value="MBM6928731.1"/>
    <property type="molecule type" value="Genomic_DNA"/>
</dbReference>
<dbReference type="InterPro" id="IPR017850">
    <property type="entry name" value="Alkaline_phosphatase_core_sf"/>
</dbReference>
<feature type="transmembrane region" description="Helical" evidence="8">
    <location>
        <begin position="149"/>
        <end position="167"/>
    </location>
</feature>
<comment type="subcellular location">
    <subcellularLocation>
        <location evidence="1">Cell inner membrane</location>
        <topology evidence="1">Multi-pass membrane protein</topology>
    </subcellularLocation>
</comment>
<dbReference type="Proteomes" id="UP000777002">
    <property type="component" value="Unassembled WGS sequence"/>
</dbReference>
<dbReference type="PANTHER" id="PTHR30443">
    <property type="entry name" value="INNER MEMBRANE PROTEIN"/>
    <property type="match status" value="1"/>
</dbReference>
<feature type="transmembrane region" description="Helical" evidence="8">
    <location>
        <begin position="174"/>
        <end position="193"/>
    </location>
</feature>
<comment type="caution">
    <text evidence="12">The sequence shown here is derived from an EMBL/GenBank/DDBJ whole genome shotgun (WGS) entry which is preliminary data.</text>
</comment>
<evidence type="ECO:0000313" key="13">
    <source>
        <dbReference type="Proteomes" id="UP000777002"/>
    </source>
</evidence>
<evidence type="ECO:0000259" key="10">
    <source>
        <dbReference type="Pfam" id="PF01569"/>
    </source>
</evidence>
<keyword evidence="4" id="KW-0808">Transferase</keyword>
<feature type="transmembrane region" description="Helical" evidence="8">
    <location>
        <begin position="307"/>
        <end position="329"/>
    </location>
</feature>
<evidence type="ECO:0000256" key="5">
    <source>
        <dbReference type="ARBA" id="ARBA00022692"/>
    </source>
</evidence>
<feature type="transmembrane region" description="Helical" evidence="8">
    <location>
        <begin position="393"/>
        <end position="414"/>
    </location>
</feature>
<dbReference type="RefSeq" id="WP_205050319.1">
    <property type="nucleotide sequence ID" value="NZ_JACJKX010000008.1"/>
</dbReference>
<dbReference type="Pfam" id="PF01569">
    <property type="entry name" value="PAP2"/>
    <property type="match status" value="1"/>
</dbReference>
<evidence type="ECO:0000313" key="12">
    <source>
        <dbReference type="EMBL" id="MBM6928731.1"/>
    </source>
</evidence>
<accession>A0ABS2GTD5</accession>
<feature type="transmembrane region" description="Helical" evidence="8">
    <location>
        <begin position="235"/>
        <end position="255"/>
    </location>
</feature>
<evidence type="ECO:0000259" key="11">
    <source>
        <dbReference type="Pfam" id="PF08019"/>
    </source>
</evidence>
<dbReference type="InterPro" id="IPR000326">
    <property type="entry name" value="PAP2/HPO"/>
</dbReference>
<keyword evidence="3" id="KW-0997">Cell inner membrane</keyword>
<feature type="transmembrane region" description="Helical" evidence="8">
    <location>
        <begin position="96"/>
        <end position="114"/>
    </location>
</feature>
<feature type="transmembrane region" description="Helical" evidence="8">
    <location>
        <begin position="205"/>
        <end position="223"/>
    </location>
</feature>
<keyword evidence="5 8" id="KW-0812">Transmembrane</keyword>
<dbReference type="InterPro" id="IPR000917">
    <property type="entry name" value="Sulfatase_N"/>
</dbReference>
<keyword evidence="13" id="KW-1185">Reference proteome</keyword>
<feature type="domain" description="Sulfatase N-terminal" evidence="9">
    <location>
        <begin position="468"/>
        <end position="755"/>
    </location>
</feature>
<dbReference type="CDD" id="cd16017">
    <property type="entry name" value="LptA"/>
    <property type="match status" value="1"/>
</dbReference>
<dbReference type="InterPro" id="IPR058130">
    <property type="entry name" value="PEA_transf_C"/>
</dbReference>
<dbReference type="InterPro" id="IPR040423">
    <property type="entry name" value="PEA_transferase"/>
</dbReference>
<feature type="domain" description="Phosphatidic acid phosphatase type 2/haloperoxidase" evidence="10">
    <location>
        <begin position="98"/>
        <end position="225"/>
    </location>
</feature>
<evidence type="ECO:0000256" key="3">
    <source>
        <dbReference type="ARBA" id="ARBA00022519"/>
    </source>
</evidence>
<organism evidence="12 13">
    <name type="scientific">Parasutterella secunda</name>
    <dbReference type="NCBI Taxonomy" id="626947"/>
    <lineage>
        <taxon>Bacteria</taxon>
        <taxon>Pseudomonadati</taxon>
        <taxon>Pseudomonadota</taxon>
        <taxon>Betaproteobacteria</taxon>
        <taxon>Burkholderiales</taxon>
        <taxon>Sutterellaceae</taxon>
        <taxon>Parasutterella</taxon>
    </lineage>
</organism>
<sequence>MNSEVRSYNPWIWLILPLWCLAFLVLFPPHQFDVAVSRLLWIDGNWSWHGNTFFSQVLHKGAKAVPIAIALYVIYRMIRLWVQKAENNWQEKFVRYSYIFFAMLVSVILCWWFKKTTGVSCPWNVVEFDGTRAIADPDWSIVTRQGNCWPGGHVGTGFCLFALYFALRDRFKAASHWVLAAVLVFGLICSAARTMQGAHFVSHNVVTMLIDWIVCATIYVLVYDRKNIFLRFKNIKPAATYAHTLIGTALFWTLYLDVPFWRALFVSAGSDPQVISQTLFLAAVLALSFFFVALAVIELLGLLPRRLFQLMLIILGLSGVTALIASLLYGTTMTPDMLRNFLQTDAREASMYFSVSTVLLFVFLFAPVLLLITTADRGKVLLAERFKRLGLSALFLLIGVLILVSQLQPFSALMRNDKSLRYMIAPFNTVYSTASTLLRDQNTDAKRVRVVVDPNPHASVSPARATLFVLVIGETARSANWQLAGYDKPTNPMLSTMDILNIPKVEACGTSTDVSLPCMLSRVGRRDYDRDRILSEEALPSLLQRSGLNVTWIDNQSGSKGTSDGVKTIRLSDDKALCGGNECKDMAFVEDLKKRLKTIRPGDRQVLILHQMGSHGPAYDLRSDDSDKVFGKVCTDPSFRSCSAEEIVSAYDASIRYTDRVLAGLINEMKAHSEVNTAFIYISDHGESLGENGLFLHGAPYQISPDVQKVVPMVMWLSSGFKIDYGVSEEALQKNVTSQTVTHDHLYHTVLGLLKVKSSTYEAQWDLSAQERR</sequence>
<keyword evidence="7 8" id="KW-0472">Membrane</keyword>
<dbReference type="SUPFAM" id="SSF48317">
    <property type="entry name" value="Acid phosphatase/Vanadium-dependent haloperoxidase"/>
    <property type="match status" value="1"/>
</dbReference>
<dbReference type="Pfam" id="PF00884">
    <property type="entry name" value="Sulfatase"/>
    <property type="match status" value="1"/>
</dbReference>
<evidence type="ECO:0000256" key="8">
    <source>
        <dbReference type="SAM" id="Phobius"/>
    </source>
</evidence>